<sequence length="281" mass="29280">MSNDDQYGGGAGGSGYGEVGGTGQTRTRLPESASDPYGTPPRRTPRASRGLVTVVGVVVLLIAAIAFANQSGDTPTTPTADTPPPPASTAATGTRPVDGKNGTVPKGFGHDEQGAQSAAANYAVALVSADILKPQMRRQIVRQVFVADKVSELETRLDQAYGKAFLDQAGLDANGNAAQGLTYISRTVPVGAKTTKYSDSTATVDVWCTGAFGTAGVGSTNPVSNDWFTMTLTLRWSENDWKVENFAQKDGPAPVHTDRTASTAEEIAKAATEFGGFTYAR</sequence>
<dbReference type="InterPro" id="IPR058488">
    <property type="entry name" value="DUF8175"/>
</dbReference>
<feature type="transmembrane region" description="Helical" evidence="2">
    <location>
        <begin position="50"/>
        <end position="68"/>
    </location>
</feature>
<proteinExistence type="predicted"/>
<evidence type="ECO:0000256" key="1">
    <source>
        <dbReference type="SAM" id="MobiDB-lite"/>
    </source>
</evidence>
<feature type="compositionally biased region" description="Low complexity" evidence="1">
    <location>
        <begin position="71"/>
        <end position="80"/>
    </location>
</feature>
<accession>A0ABS8E9Z4</accession>
<keyword evidence="2" id="KW-0812">Transmembrane</keyword>
<reference evidence="4 5" key="1">
    <citation type="submission" date="2021-08" db="EMBL/GenBank/DDBJ databases">
        <title>Genomic Architecture of Streptomyces flavotricini NGL1 and Streptomyces erythrochromogenes HMS4 With Differential Plant Beneficial attributes and laccase production capabilities.</title>
        <authorList>
            <person name="Salwan R."/>
            <person name="Kaur R."/>
            <person name="Sharma V."/>
        </authorList>
    </citation>
    <scope>NUCLEOTIDE SEQUENCE [LARGE SCALE GENOMIC DNA]</scope>
    <source>
        <strain evidence="4 5">NGL1</strain>
    </source>
</reference>
<dbReference type="Proteomes" id="UP001520654">
    <property type="component" value="Unassembled WGS sequence"/>
</dbReference>
<evidence type="ECO:0000256" key="2">
    <source>
        <dbReference type="SAM" id="Phobius"/>
    </source>
</evidence>
<dbReference type="RefSeq" id="WP_229338244.1">
    <property type="nucleotide sequence ID" value="NZ_JAINUL010000001.1"/>
</dbReference>
<keyword evidence="2" id="KW-1133">Transmembrane helix</keyword>
<evidence type="ECO:0000313" key="4">
    <source>
        <dbReference type="EMBL" id="MCC0097327.1"/>
    </source>
</evidence>
<gene>
    <name evidence="4" type="ORF">K7B10_21590</name>
</gene>
<feature type="domain" description="DUF8175" evidence="3">
    <location>
        <begin position="101"/>
        <end position="255"/>
    </location>
</feature>
<keyword evidence="2" id="KW-0472">Membrane</keyword>
<comment type="caution">
    <text evidence="4">The sequence shown here is derived from an EMBL/GenBank/DDBJ whole genome shotgun (WGS) entry which is preliminary data.</text>
</comment>
<dbReference type="EMBL" id="JAINUL010000001">
    <property type="protein sequence ID" value="MCC0097327.1"/>
    <property type="molecule type" value="Genomic_DNA"/>
</dbReference>
<organism evidence="4 5">
    <name type="scientific">Streptomyces flavotricini</name>
    <dbReference type="NCBI Taxonomy" id="66888"/>
    <lineage>
        <taxon>Bacteria</taxon>
        <taxon>Bacillati</taxon>
        <taxon>Actinomycetota</taxon>
        <taxon>Actinomycetes</taxon>
        <taxon>Kitasatosporales</taxon>
        <taxon>Streptomycetaceae</taxon>
        <taxon>Streptomyces</taxon>
    </lineage>
</organism>
<feature type="region of interest" description="Disordered" evidence="1">
    <location>
        <begin position="70"/>
        <end position="112"/>
    </location>
</feature>
<dbReference type="Pfam" id="PF26526">
    <property type="entry name" value="DUF8175"/>
    <property type="match status" value="1"/>
</dbReference>
<evidence type="ECO:0000259" key="3">
    <source>
        <dbReference type="Pfam" id="PF26526"/>
    </source>
</evidence>
<keyword evidence="5" id="KW-1185">Reference proteome</keyword>
<name>A0ABS8E9Z4_9ACTN</name>
<feature type="region of interest" description="Disordered" evidence="1">
    <location>
        <begin position="1"/>
        <end position="46"/>
    </location>
</feature>
<protein>
    <recommendedName>
        <fullName evidence="3">DUF8175 domain-containing protein</fullName>
    </recommendedName>
</protein>
<evidence type="ECO:0000313" key="5">
    <source>
        <dbReference type="Proteomes" id="UP001520654"/>
    </source>
</evidence>
<feature type="compositionally biased region" description="Gly residues" evidence="1">
    <location>
        <begin position="7"/>
        <end position="23"/>
    </location>
</feature>